<dbReference type="Proteomes" id="UP000250079">
    <property type="component" value="Chromosome"/>
</dbReference>
<dbReference type="InterPro" id="IPR029787">
    <property type="entry name" value="Nucleotide_cyclase"/>
</dbReference>
<dbReference type="Pfam" id="PF00990">
    <property type="entry name" value="GGDEF"/>
    <property type="match status" value="1"/>
</dbReference>
<dbReference type="EMBL" id="CP018632">
    <property type="protein sequence ID" value="ASJ75606.1"/>
    <property type="molecule type" value="Genomic_DNA"/>
</dbReference>
<dbReference type="InterPro" id="IPR000160">
    <property type="entry name" value="GGDEF_dom"/>
</dbReference>
<sequence length="429" mass="46987">MSLTIKDSLHDEATGLLLRAAFLDEVRKGQSPGSIGTQVRRGCLLILNFPVLKHIQAVAGNEAVNGAFRNLLGIVETRHRSRDTMGRIGDHSLCIFLRRCKEQDAGLIAEQYVALLRDAVIESGEHRAAMDLHYRIIPLDWRGRRTRQGISKIVKASGDADRMVTAIQTLANSGEHEAGQLLYLAPRRDVSDRAQAVLNSQDHTAKVAGADYRLKPGILLKHRPLVCCFRVSPLGLIAPTGPISKSALFDAVLDSLAMGNDNGRPLIESQMVVPVSAMQLNSESSLWLKEQCRSRRVAPSDVCLSLRVDTITQDLRSSLPAIRSLNRQGIMLMLEGVSSAAQFTAIQKLANFDYLLISAKVLQASLLKIRARKELESLIVLAQEQQRQICAAGIDSPALMAHAQQLQVEIGFGRECGRSEPFPGTLRSG</sequence>
<evidence type="ECO:0000313" key="3">
    <source>
        <dbReference type="EMBL" id="ASJ75606.1"/>
    </source>
</evidence>
<gene>
    <name evidence="3" type="ORF">IMCC3135_27765</name>
</gene>
<dbReference type="InterPro" id="IPR035919">
    <property type="entry name" value="EAL_sf"/>
</dbReference>
<dbReference type="AlphaFoldDB" id="A0A2Z2NVW5"/>
<reference evidence="3 4" key="1">
    <citation type="submission" date="2016-12" db="EMBL/GenBank/DDBJ databases">
        <authorList>
            <person name="Song W.-J."/>
            <person name="Kurnit D.M."/>
        </authorList>
    </citation>
    <scope>NUCLEOTIDE SEQUENCE [LARGE SCALE GENOMIC DNA]</scope>
    <source>
        <strain evidence="3 4">IMCC3135</strain>
    </source>
</reference>
<feature type="domain" description="EAL" evidence="1">
    <location>
        <begin position="270"/>
        <end position="416"/>
    </location>
</feature>
<keyword evidence="4" id="KW-1185">Reference proteome</keyword>
<evidence type="ECO:0008006" key="5">
    <source>
        <dbReference type="Google" id="ProtNLM"/>
    </source>
</evidence>
<dbReference type="Gene3D" id="3.30.70.270">
    <property type="match status" value="1"/>
</dbReference>
<feature type="domain" description="GGDEF" evidence="2">
    <location>
        <begin position="9"/>
        <end position="118"/>
    </location>
</feature>
<dbReference type="RefSeq" id="WP_169727534.1">
    <property type="nucleotide sequence ID" value="NZ_CP018632.1"/>
</dbReference>
<dbReference type="SUPFAM" id="SSF55073">
    <property type="entry name" value="Nucleotide cyclase"/>
    <property type="match status" value="1"/>
</dbReference>
<accession>A0A2Z2NVW5</accession>
<dbReference type="InterPro" id="IPR043128">
    <property type="entry name" value="Rev_trsase/Diguanyl_cyclase"/>
</dbReference>
<dbReference type="InterPro" id="IPR001633">
    <property type="entry name" value="EAL_dom"/>
</dbReference>
<proteinExistence type="predicted"/>
<protein>
    <recommendedName>
        <fullName evidence="5">EAL domain-containing protein</fullName>
    </recommendedName>
</protein>
<dbReference type="KEGG" id="gai:IMCC3135_27765"/>
<evidence type="ECO:0000313" key="4">
    <source>
        <dbReference type="Proteomes" id="UP000250079"/>
    </source>
</evidence>
<dbReference type="SUPFAM" id="SSF141868">
    <property type="entry name" value="EAL domain-like"/>
    <property type="match status" value="1"/>
</dbReference>
<evidence type="ECO:0000259" key="1">
    <source>
        <dbReference type="Pfam" id="PF00563"/>
    </source>
</evidence>
<name>A0A2Z2NVW5_9GAMM</name>
<dbReference type="Pfam" id="PF00563">
    <property type="entry name" value="EAL"/>
    <property type="match status" value="1"/>
</dbReference>
<evidence type="ECO:0000259" key="2">
    <source>
        <dbReference type="Pfam" id="PF00990"/>
    </source>
</evidence>
<dbReference type="Gene3D" id="3.20.20.450">
    <property type="entry name" value="EAL domain"/>
    <property type="match status" value="1"/>
</dbReference>
<organism evidence="3 4">
    <name type="scientific">Granulosicoccus antarcticus IMCC3135</name>
    <dbReference type="NCBI Taxonomy" id="1192854"/>
    <lineage>
        <taxon>Bacteria</taxon>
        <taxon>Pseudomonadati</taxon>
        <taxon>Pseudomonadota</taxon>
        <taxon>Gammaproteobacteria</taxon>
        <taxon>Chromatiales</taxon>
        <taxon>Granulosicoccaceae</taxon>
        <taxon>Granulosicoccus</taxon>
    </lineage>
</organism>